<comment type="caution">
    <text evidence="2">The sequence shown here is derived from an EMBL/GenBank/DDBJ whole genome shotgun (WGS) entry which is preliminary data.</text>
</comment>
<protein>
    <submittedName>
        <fullName evidence="2">Uncharacterized protein</fullName>
    </submittedName>
</protein>
<feature type="compositionally biased region" description="Polar residues" evidence="1">
    <location>
        <begin position="327"/>
        <end position="350"/>
    </location>
</feature>
<accession>A0A9W4P7P8</accession>
<feature type="compositionally biased region" description="Pro residues" evidence="1">
    <location>
        <begin position="62"/>
        <end position="81"/>
    </location>
</feature>
<proteinExistence type="predicted"/>
<feature type="compositionally biased region" description="Polar residues" evidence="1">
    <location>
        <begin position="265"/>
        <end position="274"/>
    </location>
</feature>
<evidence type="ECO:0000313" key="3">
    <source>
        <dbReference type="Proteomes" id="UP001154252"/>
    </source>
</evidence>
<gene>
    <name evidence="2" type="ORF">PEGY_LOCUS8259</name>
</gene>
<name>A0A9W4P7P8_9EURO</name>
<reference evidence="2" key="1">
    <citation type="submission" date="2021-07" db="EMBL/GenBank/DDBJ databases">
        <authorList>
            <person name="Branca A.L. A."/>
        </authorList>
    </citation>
    <scope>NUCLEOTIDE SEQUENCE</scope>
</reference>
<sequence>MASAVDQSQEDKIKDILEDLDTYRYIYDDLLATRGACAEADELRDNIRKMEVQVAALLGDPVPNPQAAPTPQVSSPPPPVRTPTAPRMASNAFTGIPGDSFASPHWPSAAPSPFASSSRQSTIVPAPPMVQSSPDNSRKRQRPLSQVSPTIQGSSKRIAPSQPESRRSQLDAIDAEQETRLAENNRMYKEFIDAAGDDADQLKELREECAEQAKLIATEFQMKRDAELARALQADEDHSQLPIDGFNEQDAWDLPDRTHPVKLEPTSSKATRAPQTYAPIAPFNKLTPFNSDDDIQEITADSFNSRSGKQPAHQSSSFNYPHLASPYSKSPYSSQAPRPSQLPYPSQLTYPSQMTYPSQLPYPSQLTYPSQLSYPSQMTYPSQMAYPSQLSNPSKMPSASTSRVLPWAREPSYAPMPGAYDRFDKAFDLVRNQSEIFDDDADIVYVPHLSFKAASSGSDPFNIGPTTRKSSLKISKTCSAVSKTFGRPLERTMRRHQARFESH</sequence>
<dbReference type="Proteomes" id="UP001154252">
    <property type="component" value="Unassembled WGS sequence"/>
</dbReference>
<feature type="compositionally biased region" description="Low complexity" evidence="1">
    <location>
        <begin position="100"/>
        <end position="118"/>
    </location>
</feature>
<keyword evidence="3" id="KW-1185">Reference proteome</keyword>
<evidence type="ECO:0000256" key="1">
    <source>
        <dbReference type="SAM" id="MobiDB-lite"/>
    </source>
</evidence>
<feature type="compositionally biased region" description="Polar residues" evidence="1">
    <location>
        <begin position="299"/>
        <end position="319"/>
    </location>
</feature>
<dbReference type="AlphaFoldDB" id="A0A9W4P7P8"/>
<dbReference type="OrthoDB" id="423559at2759"/>
<feature type="region of interest" description="Disordered" evidence="1">
    <location>
        <begin position="60"/>
        <end position="170"/>
    </location>
</feature>
<evidence type="ECO:0000313" key="2">
    <source>
        <dbReference type="EMBL" id="CAG8905773.1"/>
    </source>
</evidence>
<feature type="compositionally biased region" description="Polar residues" evidence="1">
    <location>
        <begin position="143"/>
        <end position="155"/>
    </location>
</feature>
<feature type="region of interest" description="Disordered" evidence="1">
    <location>
        <begin position="239"/>
        <end position="350"/>
    </location>
</feature>
<dbReference type="EMBL" id="CAJVRC010000888">
    <property type="protein sequence ID" value="CAG8905773.1"/>
    <property type="molecule type" value="Genomic_DNA"/>
</dbReference>
<organism evidence="2 3">
    <name type="scientific">Penicillium egyptiacum</name>
    <dbReference type="NCBI Taxonomy" id="1303716"/>
    <lineage>
        <taxon>Eukaryota</taxon>
        <taxon>Fungi</taxon>
        <taxon>Dikarya</taxon>
        <taxon>Ascomycota</taxon>
        <taxon>Pezizomycotina</taxon>
        <taxon>Eurotiomycetes</taxon>
        <taxon>Eurotiomycetidae</taxon>
        <taxon>Eurotiales</taxon>
        <taxon>Aspergillaceae</taxon>
        <taxon>Penicillium</taxon>
    </lineage>
</organism>